<evidence type="ECO:0000313" key="3">
    <source>
        <dbReference type="Proteomes" id="UP001457282"/>
    </source>
</evidence>
<evidence type="ECO:0000313" key="2">
    <source>
        <dbReference type="EMBL" id="KAK9949769.1"/>
    </source>
</evidence>
<dbReference type="EMBL" id="JBEDUW010000001">
    <property type="protein sequence ID" value="KAK9949769.1"/>
    <property type="molecule type" value="Genomic_DNA"/>
</dbReference>
<proteinExistence type="predicted"/>
<accession>A0AAW1YMF2</accession>
<dbReference type="Pfam" id="PF03321">
    <property type="entry name" value="GH3"/>
    <property type="match status" value="1"/>
</dbReference>
<organism evidence="2 3">
    <name type="scientific">Rubus argutus</name>
    <name type="common">Southern blackberry</name>
    <dbReference type="NCBI Taxonomy" id="59490"/>
    <lineage>
        <taxon>Eukaryota</taxon>
        <taxon>Viridiplantae</taxon>
        <taxon>Streptophyta</taxon>
        <taxon>Embryophyta</taxon>
        <taxon>Tracheophyta</taxon>
        <taxon>Spermatophyta</taxon>
        <taxon>Magnoliopsida</taxon>
        <taxon>eudicotyledons</taxon>
        <taxon>Gunneridae</taxon>
        <taxon>Pentapetalae</taxon>
        <taxon>rosids</taxon>
        <taxon>fabids</taxon>
        <taxon>Rosales</taxon>
        <taxon>Rosaceae</taxon>
        <taxon>Rosoideae</taxon>
        <taxon>Rosoideae incertae sedis</taxon>
        <taxon>Rubus</taxon>
    </lineage>
</organism>
<reference evidence="2 3" key="1">
    <citation type="journal article" date="2023" name="G3 (Bethesda)">
        <title>A chromosome-length genome assembly and annotation of blackberry (Rubus argutus, cv. 'Hillquist').</title>
        <authorList>
            <person name="Bruna T."/>
            <person name="Aryal R."/>
            <person name="Dudchenko O."/>
            <person name="Sargent D.J."/>
            <person name="Mead D."/>
            <person name="Buti M."/>
            <person name="Cavallini A."/>
            <person name="Hytonen T."/>
            <person name="Andres J."/>
            <person name="Pham M."/>
            <person name="Weisz D."/>
            <person name="Mascagni F."/>
            <person name="Usai G."/>
            <person name="Natali L."/>
            <person name="Bassil N."/>
            <person name="Fernandez G.E."/>
            <person name="Lomsadze A."/>
            <person name="Armour M."/>
            <person name="Olukolu B."/>
            <person name="Poorten T."/>
            <person name="Britton C."/>
            <person name="Davik J."/>
            <person name="Ashrafi H."/>
            <person name="Aiden E.L."/>
            <person name="Borodovsky M."/>
            <person name="Worthington M."/>
        </authorList>
    </citation>
    <scope>NUCLEOTIDE SEQUENCE [LARGE SCALE GENOMIC DNA]</scope>
    <source>
        <strain evidence="2">PI 553951</strain>
    </source>
</reference>
<evidence type="ECO:0000256" key="1">
    <source>
        <dbReference type="SAM" id="MobiDB-lite"/>
    </source>
</evidence>
<dbReference type="AlphaFoldDB" id="A0AAW1YMF2"/>
<name>A0AAW1YMF2_RUBAR</name>
<protein>
    <submittedName>
        <fullName evidence="2">Uncharacterized protein</fullName>
    </submittedName>
</protein>
<feature type="region of interest" description="Disordered" evidence="1">
    <location>
        <begin position="71"/>
        <end position="112"/>
    </location>
</feature>
<keyword evidence="3" id="KW-1185">Reference proteome</keyword>
<sequence length="112" mass="12624">MNIYVPNLDKGKGLYFLFIKAETKTPGGLVARPVLTSYYKRRALQDQAVRPLQCLHQPQRGHSLLRLVPEHVHPNALRPPHAQTSPPRRRCLRLRPSPSHPVPPAQLATTST</sequence>
<dbReference type="Proteomes" id="UP001457282">
    <property type="component" value="Unassembled WGS sequence"/>
</dbReference>
<comment type="caution">
    <text evidence="2">The sequence shown here is derived from an EMBL/GenBank/DDBJ whole genome shotgun (WGS) entry which is preliminary data.</text>
</comment>
<gene>
    <name evidence="2" type="ORF">M0R45_005283</name>
</gene>